<name>A0A2U2MQF7_9BIFI</name>
<dbReference type="Pfam" id="PF20214">
    <property type="entry name" value="DUF6574"/>
    <property type="match status" value="1"/>
</dbReference>
<keyword evidence="1" id="KW-1133">Transmembrane helix</keyword>
<gene>
    <name evidence="2" type="ORF">DF200_09395</name>
</gene>
<feature type="transmembrane region" description="Helical" evidence="1">
    <location>
        <begin position="150"/>
        <end position="175"/>
    </location>
</feature>
<proteinExistence type="predicted"/>
<feature type="transmembrane region" description="Helical" evidence="1">
    <location>
        <begin position="108"/>
        <end position="129"/>
    </location>
</feature>
<evidence type="ECO:0000313" key="2">
    <source>
        <dbReference type="EMBL" id="PWG59105.1"/>
    </source>
</evidence>
<evidence type="ECO:0000256" key="1">
    <source>
        <dbReference type="SAM" id="Phobius"/>
    </source>
</evidence>
<dbReference type="InterPro" id="IPR046481">
    <property type="entry name" value="DUF6574"/>
</dbReference>
<dbReference type="AlphaFoldDB" id="A0A2U2MQF7"/>
<organism evidence="2 3">
    <name type="scientific">Bifidobacterium catulorum</name>
    <dbReference type="NCBI Taxonomy" id="1630173"/>
    <lineage>
        <taxon>Bacteria</taxon>
        <taxon>Bacillati</taxon>
        <taxon>Actinomycetota</taxon>
        <taxon>Actinomycetes</taxon>
        <taxon>Bifidobacteriales</taxon>
        <taxon>Bifidobacteriaceae</taxon>
        <taxon>Bifidobacterium</taxon>
    </lineage>
</organism>
<evidence type="ECO:0000313" key="3">
    <source>
        <dbReference type="Proteomes" id="UP000245753"/>
    </source>
</evidence>
<keyword evidence="1" id="KW-0812">Transmembrane</keyword>
<sequence>MAQAGPQGPVPQQTAPVQAGSSGAFFVWLWDSFRHPSRRYATQTWWAIIPLVFNAFLMALTVYMWQSKAVSATVDMGNGFLNGLTGGSAYTPQITSPGVSVSELFKSWILFAALLYILVLICFMGRRMFGERVAFAALHTEIAQKTMPMVALNLASFLFALIGSGLVILSAALFMTGGSFRLTMPSAIVAQGVNSRKLDKTWMWIFVMLIGGLILGVFFAIFAVAGVVGAVSSAL</sequence>
<dbReference type="Proteomes" id="UP000245753">
    <property type="component" value="Unassembled WGS sequence"/>
</dbReference>
<keyword evidence="3" id="KW-1185">Reference proteome</keyword>
<protein>
    <submittedName>
        <fullName evidence="2">Uncharacterized protein</fullName>
    </submittedName>
</protein>
<feature type="transmembrane region" description="Helical" evidence="1">
    <location>
        <begin position="45"/>
        <end position="65"/>
    </location>
</feature>
<feature type="transmembrane region" description="Helical" evidence="1">
    <location>
        <begin position="202"/>
        <end position="231"/>
    </location>
</feature>
<comment type="caution">
    <text evidence="2">The sequence shown here is derived from an EMBL/GenBank/DDBJ whole genome shotgun (WGS) entry which is preliminary data.</text>
</comment>
<reference evidence="2 3" key="1">
    <citation type="journal article" date="2018" name="Int. J. Syst. Evol. Microbiol.">
        <title>Bifidobacterium catulorum sp. nov., a novel taxon from the faeces of the baby common marmoset (Callithrix jacchus).</title>
        <authorList>
            <person name="Modesto M."/>
            <person name="Michelini S."/>
            <person name="Oki K."/>
            <person name="Biavati B."/>
            <person name="Watanabe K."/>
            <person name="Mattarelli P."/>
        </authorList>
    </citation>
    <scope>NUCLEOTIDE SEQUENCE [LARGE SCALE GENOMIC DNA]</scope>
    <source>
        <strain evidence="2 3">MRM 8.19</strain>
    </source>
</reference>
<keyword evidence="1" id="KW-0472">Membrane</keyword>
<dbReference type="EMBL" id="QFFN01000038">
    <property type="protein sequence ID" value="PWG59105.1"/>
    <property type="molecule type" value="Genomic_DNA"/>
</dbReference>
<accession>A0A2U2MQF7</accession>